<proteinExistence type="predicted"/>
<gene>
    <name evidence="1" type="ORF">L2E82_25187</name>
</gene>
<name>A0ACB9E2Y0_CICIN</name>
<reference evidence="2" key="1">
    <citation type="journal article" date="2022" name="Mol. Ecol. Resour.">
        <title>The genomes of chicory, endive, great burdock and yacon provide insights into Asteraceae palaeo-polyploidization history and plant inulin production.</title>
        <authorList>
            <person name="Fan W."/>
            <person name="Wang S."/>
            <person name="Wang H."/>
            <person name="Wang A."/>
            <person name="Jiang F."/>
            <person name="Liu H."/>
            <person name="Zhao H."/>
            <person name="Xu D."/>
            <person name="Zhang Y."/>
        </authorList>
    </citation>
    <scope>NUCLEOTIDE SEQUENCE [LARGE SCALE GENOMIC DNA]</scope>
    <source>
        <strain evidence="2">cv. Punajuju</strain>
    </source>
</reference>
<dbReference type="EMBL" id="CM042012">
    <property type="protein sequence ID" value="KAI3753142.1"/>
    <property type="molecule type" value="Genomic_DNA"/>
</dbReference>
<evidence type="ECO:0000313" key="1">
    <source>
        <dbReference type="EMBL" id="KAI3753142.1"/>
    </source>
</evidence>
<evidence type="ECO:0000313" key="2">
    <source>
        <dbReference type="Proteomes" id="UP001055811"/>
    </source>
</evidence>
<organism evidence="1 2">
    <name type="scientific">Cichorium intybus</name>
    <name type="common">Chicory</name>
    <dbReference type="NCBI Taxonomy" id="13427"/>
    <lineage>
        <taxon>Eukaryota</taxon>
        <taxon>Viridiplantae</taxon>
        <taxon>Streptophyta</taxon>
        <taxon>Embryophyta</taxon>
        <taxon>Tracheophyta</taxon>
        <taxon>Spermatophyta</taxon>
        <taxon>Magnoliopsida</taxon>
        <taxon>eudicotyledons</taxon>
        <taxon>Gunneridae</taxon>
        <taxon>Pentapetalae</taxon>
        <taxon>asterids</taxon>
        <taxon>campanulids</taxon>
        <taxon>Asterales</taxon>
        <taxon>Asteraceae</taxon>
        <taxon>Cichorioideae</taxon>
        <taxon>Cichorieae</taxon>
        <taxon>Cichoriinae</taxon>
        <taxon>Cichorium</taxon>
    </lineage>
</organism>
<dbReference type="Proteomes" id="UP001055811">
    <property type="component" value="Linkage Group LG04"/>
</dbReference>
<sequence>MQNREFLWTTLPQLFVTEWSFGSLQMNWNMPVYPEFLHSNATSHKWAFGGNKLIIVTVQLLLITPIAELLDNAVNEINNGATFVKVDRIYNKKENSHALLFFDGNGFKRSTMRLGADVTVFSRTSRKGNNVAVKSATITPDETRVKEFGLKSMWRSPNGTIRNILNGTVFREPILCKNVPRIVPDAVSKGPGKLKMVFVPENGETPMDLDVFDFKSPGIALAMYSVDESIRGFAESSMAMALSKRWPLYLGTKNTIMKKFDGRTFNMAVENVKSIIGCALIGKNPT</sequence>
<keyword evidence="2" id="KW-1185">Reference proteome</keyword>
<protein>
    <submittedName>
        <fullName evidence="1">Uncharacterized protein</fullName>
    </submittedName>
</protein>
<accession>A0ACB9E2Y0</accession>
<comment type="caution">
    <text evidence="1">The sequence shown here is derived from an EMBL/GenBank/DDBJ whole genome shotgun (WGS) entry which is preliminary data.</text>
</comment>
<reference evidence="1 2" key="2">
    <citation type="journal article" date="2022" name="Mol. Ecol. Resour.">
        <title>The genomes of chicory, endive, great burdock and yacon provide insights into Asteraceae paleo-polyploidization history and plant inulin production.</title>
        <authorList>
            <person name="Fan W."/>
            <person name="Wang S."/>
            <person name="Wang H."/>
            <person name="Wang A."/>
            <person name="Jiang F."/>
            <person name="Liu H."/>
            <person name="Zhao H."/>
            <person name="Xu D."/>
            <person name="Zhang Y."/>
        </authorList>
    </citation>
    <scope>NUCLEOTIDE SEQUENCE [LARGE SCALE GENOMIC DNA]</scope>
    <source>
        <strain evidence="2">cv. Punajuju</strain>
        <tissue evidence="1">Leaves</tissue>
    </source>
</reference>